<dbReference type="Proteomes" id="UP001500063">
    <property type="component" value="Unassembled WGS sequence"/>
</dbReference>
<proteinExistence type="inferred from homology"/>
<dbReference type="HAMAP" id="MF_00691">
    <property type="entry name" value="PxpA"/>
    <property type="match status" value="1"/>
</dbReference>
<dbReference type="PANTHER" id="PTHR30292:SF0">
    <property type="entry name" value="5-OXOPROLINASE SUBUNIT A"/>
    <property type="match status" value="1"/>
</dbReference>
<organism evidence="2 3">
    <name type="scientific">Streptomyces blastmyceticus</name>
    <dbReference type="NCBI Taxonomy" id="68180"/>
    <lineage>
        <taxon>Bacteria</taxon>
        <taxon>Bacillati</taxon>
        <taxon>Actinomycetota</taxon>
        <taxon>Actinomycetes</taxon>
        <taxon>Kitasatosporales</taxon>
        <taxon>Streptomycetaceae</taxon>
        <taxon>Streptomyces</taxon>
    </lineage>
</organism>
<dbReference type="InterPro" id="IPR011330">
    <property type="entry name" value="Glyco_hydro/deAcase_b/a-brl"/>
</dbReference>
<evidence type="ECO:0000256" key="1">
    <source>
        <dbReference type="HAMAP-Rule" id="MF_00691"/>
    </source>
</evidence>
<protein>
    <recommendedName>
        <fullName evidence="1">5-oxoprolinase subunit A</fullName>
        <shortName evidence="1">5-OPase subunit A</shortName>
        <ecNumber evidence="1">3.5.2.9</ecNumber>
    </recommendedName>
    <alternativeName>
        <fullName evidence="1">5-oxoprolinase (ATP-hydrolyzing) subunit A</fullName>
    </alternativeName>
</protein>
<dbReference type="RefSeq" id="WP_344116805.1">
    <property type="nucleotide sequence ID" value="NZ_BAAABW010000007.1"/>
</dbReference>
<comment type="subunit">
    <text evidence="1">Forms a complex composed of PxpA, PxpB and PxpC.</text>
</comment>
<name>A0ABP3G7L6_9ACTN</name>
<dbReference type="SUPFAM" id="SSF88713">
    <property type="entry name" value="Glycoside hydrolase/deacetylase"/>
    <property type="match status" value="1"/>
</dbReference>
<reference evidence="3" key="1">
    <citation type="journal article" date="2019" name="Int. J. Syst. Evol. Microbiol.">
        <title>The Global Catalogue of Microorganisms (GCM) 10K type strain sequencing project: providing services to taxonomists for standard genome sequencing and annotation.</title>
        <authorList>
            <consortium name="The Broad Institute Genomics Platform"/>
            <consortium name="The Broad Institute Genome Sequencing Center for Infectious Disease"/>
            <person name="Wu L."/>
            <person name="Ma J."/>
        </authorList>
    </citation>
    <scope>NUCLEOTIDE SEQUENCE [LARGE SCALE GENOMIC DNA]</scope>
    <source>
        <strain evidence="3">JCM 4565</strain>
    </source>
</reference>
<dbReference type="NCBIfam" id="NF003814">
    <property type="entry name" value="PRK05406.1-3"/>
    <property type="match status" value="1"/>
</dbReference>
<dbReference type="PANTHER" id="PTHR30292">
    <property type="entry name" value="UNCHARACTERIZED PROTEIN YBGL-RELATED"/>
    <property type="match status" value="1"/>
</dbReference>
<sequence>MTGPEHDTDTRPVLDLNADLGEGFGRWQLTDDEALLSVVTSANVACGFHAGDPSTMRRVCERAAERGVRIGAQVSYRDLAGFGRRAMDVPPDELADEITYQIGALRAFARAAGSDVTYVKPHGALYNRTVADAEQARAVVAGVLRAGGALPVLGLPGSRLHEAAAEAGLPVVAEAFADRAYTAAGTLVSRREPGAVVLDPEAVVARSVRLARSATVTALTGEDVAVRARSLCLHGDTPGAADLARRVRAALEDADVRVEAFA</sequence>
<comment type="catalytic activity">
    <reaction evidence="1">
        <text>5-oxo-L-proline + ATP + 2 H2O = L-glutamate + ADP + phosphate + H(+)</text>
        <dbReference type="Rhea" id="RHEA:10348"/>
        <dbReference type="ChEBI" id="CHEBI:15377"/>
        <dbReference type="ChEBI" id="CHEBI:15378"/>
        <dbReference type="ChEBI" id="CHEBI:29985"/>
        <dbReference type="ChEBI" id="CHEBI:30616"/>
        <dbReference type="ChEBI" id="CHEBI:43474"/>
        <dbReference type="ChEBI" id="CHEBI:58402"/>
        <dbReference type="ChEBI" id="CHEBI:456216"/>
        <dbReference type="EC" id="3.5.2.9"/>
    </reaction>
</comment>
<keyword evidence="1" id="KW-0067">ATP-binding</keyword>
<dbReference type="Pfam" id="PF03746">
    <property type="entry name" value="LamB_YcsF"/>
    <property type="match status" value="1"/>
</dbReference>
<comment type="similarity">
    <text evidence="1">Belongs to the LamB/PxpA family.</text>
</comment>
<dbReference type="EC" id="3.5.2.9" evidence="1"/>
<keyword evidence="1" id="KW-0378">Hydrolase</keyword>
<comment type="function">
    <text evidence="1">Catalyzes the cleavage of 5-oxoproline to form L-glutamate coupled to the hydrolysis of ATP to ADP and inorganic phosphate.</text>
</comment>
<comment type="caution">
    <text evidence="2">The sequence shown here is derived from an EMBL/GenBank/DDBJ whole genome shotgun (WGS) entry which is preliminary data.</text>
</comment>
<accession>A0ABP3G7L6</accession>
<keyword evidence="1" id="KW-0547">Nucleotide-binding</keyword>
<evidence type="ECO:0000313" key="3">
    <source>
        <dbReference type="Proteomes" id="UP001500063"/>
    </source>
</evidence>
<dbReference type="InterPro" id="IPR005501">
    <property type="entry name" value="LamB/YcsF/PxpA-like"/>
</dbReference>
<dbReference type="NCBIfam" id="NF003816">
    <property type="entry name" value="PRK05406.1-5"/>
    <property type="match status" value="1"/>
</dbReference>
<keyword evidence="3" id="KW-1185">Reference proteome</keyword>
<dbReference type="CDD" id="cd10787">
    <property type="entry name" value="LamB_YcsF_like"/>
    <property type="match status" value="1"/>
</dbReference>
<dbReference type="Gene3D" id="3.20.20.370">
    <property type="entry name" value="Glycoside hydrolase/deacetylase"/>
    <property type="match status" value="1"/>
</dbReference>
<evidence type="ECO:0000313" key="2">
    <source>
        <dbReference type="EMBL" id="GAA0337893.1"/>
    </source>
</evidence>
<gene>
    <name evidence="1" type="primary">pxpA</name>
    <name evidence="2" type="ORF">GCM10010319_12310</name>
</gene>
<dbReference type="EMBL" id="BAAABW010000007">
    <property type="protein sequence ID" value="GAA0337893.1"/>
    <property type="molecule type" value="Genomic_DNA"/>
</dbReference>